<organism evidence="2 3">
    <name type="scientific">Arabidopsis suecica</name>
    <name type="common">Swedish thale-cress</name>
    <name type="synonym">Cardaminopsis suecica</name>
    <dbReference type="NCBI Taxonomy" id="45249"/>
    <lineage>
        <taxon>Eukaryota</taxon>
        <taxon>Viridiplantae</taxon>
        <taxon>Streptophyta</taxon>
        <taxon>Embryophyta</taxon>
        <taxon>Tracheophyta</taxon>
        <taxon>Spermatophyta</taxon>
        <taxon>Magnoliopsida</taxon>
        <taxon>eudicotyledons</taxon>
        <taxon>Gunneridae</taxon>
        <taxon>Pentapetalae</taxon>
        <taxon>rosids</taxon>
        <taxon>malvids</taxon>
        <taxon>Brassicales</taxon>
        <taxon>Brassicaceae</taxon>
        <taxon>Camelineae</taxon>
        <taxon>Arabidopsis</taxon>
    </lineage>
</organism>
<feature type="compositionally biased region" description="Polar residues" evidence="1">
    <location>
        <begin position="203"/>
        <end position="214"/>
    </location>
</feature>
<dbReference type="NCBIfam" id="TIGR01589">
    <property type="entry name" value="A_thal_3526"/>
    <property type="match status" value="1"/>
</dbReference>
<feature type="region of interest" description="Disordered" evidence="1">
    <location>
        <begin position="109"/>
        <end position="222"/>
    </location>
</feature>
<evidence type="ECO:0000313" key="3">
    <source>
        <dbReference type="Proteomes" id="UP000694251"/>
    </source>
</evidence>
<dbReference type="InterPro" id="IPR006476">
    <property type="entry name" value="CHP01589_pln"/>
</dbReference>
<comment type="caution">
    <text evidence="2">The sequence shown here is derived from an EMBL/GenBank/DDBJ whole genome shotgun (WGS) entry which is preliminary data.</text>
</comment>
<proteinExistence type="predicted"/>
<gene>
    <name evidence="2" type="ORF">ISN44_As10g000520</name>
</gene>
<dbReference type="Pfam" id="PF09713">
    <property type="entry name" value="A_thal_3526"/>
    <property type="match status" value="1"/>
</dbReference>
<dbReference type="OrthoDB" id="1046061at2759"/>
<dbReference type="AlphaFoldDB" id="A0A8T1ZTK1"/>
<sequence length="317" mass="36153">MSPHVLDLAKGSEISNDITDFVHYRIEECIQDYMSKEETANFIFDTFGVPHRFTRLIWYLLEKANPDFFSCFKTHCETIRNAPSEEVTSHAQTRQSNVEIETSLEDLAEASTSFTKQDNKPRAKRSMARKAKEKQQQQQQQQRQLYPIRCLTETAPNDASSQVSQESATTNAGDAQNPLEKVSSKARRSKARKKAKQEKPQQAPYSPSTGTVQNVERAEASQESIHIYDAETILKQISTRMRLLESIIEKVHKVLSNVLGPPRSASKALKKQRSWKQVRGDCEQAEMLQDLNQQVQQEMPRMDIPGNQASEEDTLHD</sequence>
<reference evidence="2 3" key="1">
    <citation type="submission" date="2020-12" db="EMBL/GenBank/DDBJ databases">
        <title>Concerted genomic and epigenomic changes stabilize Arabidopsis allopolyploids.</title>
        <authorList>
            <person name="Chen Z."/>
        </authorList>
    </citation>
    <scope>NUCLEOTIDE SEQUENCE [LARGE SCALE GENOMIC DNA]</scope>
    <source>
        <strain evidence="2">As9502</strain>
        <tissue evidence="2">Leaf</tissue>
    </source>
</reference>
<feature type="compositionally biased region" description="Basic residues" evidence="1">
    <location>
        <begin position="184"/>
        <end position="196"/>
    </location>
</feature>
<accession>A0A8T1ZTK1</accession>
<dbReference type="EMBL" id="JAEFBJ010000010">
    <property type="protein sequence ID" value="KAG7563219.1"/>
    <property type="molecule type" value="Genomic_DNA"/>
</dbReference>
<evidence type="ECO:0000313" key="2">
    <source>
        <dbReference type="EMBL" id="KAG7563219.1"/>
    </source>
</evidence>
<name>A0A8T1ZTK1_ARASU</name>
<protein>
    <submittedName>
        <fullName evidence="2">Uncharacterized protein</fullName>
    </submittedName>
</protein>
<feature type="compositionally biased region" description="Polar residues" evidence="1">
    <location>
        <begin position="154"/>
        <end position="174"/>
    </location>
</feature>
<keyword evidence="3" id="KW-1185">Reference proteome</keyword>
<feature type="compositionally biased region" description="Basic residues" evidence="1">
    <location>
        <begin position="122"/>
        <end position="132"/>
    </location>
</feature>
<dbReference type="Proteomes" id="UP000694251">
    <property type="component" value="Chromosome 10"/>
</dbReference>
<feature type="region of interest" description="Disordered" evidence="1">
    <location>
        <begin position="298"/>
        <end position="317"/>
    </location>
</feature>
<evidence type="ECO:0000256" key="1">
    <source>
        <dbReference type="SAM" id="MobiDB-lite"/>
    </source>
</evidence>